<reference evidence="1" key="1">
    <citation type="journal article" date="2014" name="Front. Microbiol.">
        <title>High frequency of phylogenetically diverse reductive dehalogenase-homologous genes in deep subseafloor sedimentary metagenomes.</title>
        <authorList>
            <person name="Kawai M."/>
            <person name="Futagami T."/>
            <person name="Toyoda A."/>
            <person name="Takaki Y."/>
            <person name="Nishi S."/>
            <person name="Hori S."/>
            <person name="Arai W."/>
            <person name="Tsubouchi T."/>
            <person name="Morono Y."/>
            <person name="Uchiyama I."/>
            <person name="Ito T."/>
            <person name="Fujiyama A."/>
            <person name="Inagaki F."/>
            <person name="Takami H."/>
        </authorList>
    </citation>
    <scope>NUCLEOTIDE SEQUENCE</scope>
    <source>
        <strain evidence="1">Expedition CK06-06</strain>
    </source>
</reference>
<name>X1RVY1_9ZZZZ</name>
<dbReference type="AlphaFoldDB" id="X1RVY1"/>
<gene>
    <name evidence="1" type="ORF">S12H4_04532</name>
</gene>
<proteinExistence type="predicted"/>
<evidence type="ECO:0000313" key="1">
    <source>
        <dbReference type="EMBL" id="GAI59644.1"/>
    </source>
</evidence>
<protein>
    <submittedName>
        <fullName evidence="1">Uncharacterized protein</fullName>
    </submittedName>
</protein>
<comment type="caution">
    <text evidence="1">The sequence shown here is derived from an EMBL/GenBank/DDBJ whole genome shotgun (WGS) entry which is preliminary data.</text>
</comment>
<dbReference type="EMBL" id="BARW01001409">
    <property type="protein sequence ID" value="GAI59644.1"/>
    <property type="molecule type" value="Genomic_DNA"/>
</dbReference>
<accession>X1RVY1</accession>
<sequence>MATAAEVGYKMDAPDIVAIVKKLKDRARASPWISAGVPPRERYHHLPNGLNLCLTVDILPKEYMNQLAQAIGTKPPEEVEFWCRTFFEEEPIIEMPGLILAIKAKHFFWRTE</sequence>
<organism evidence="1">
    <name type="scientific">marine sediment metagenome</name>
    <dbReference type="NCBI Taxonomy" id="412755"/>
    <lineage>
        <taxon>unclassified sequences</taxon>
        <taxon>metagenomes</taxon>
        <taxon>ecological metagenomes</taxon>
    </lineage>
</organism>